<dbReference type="GO" id="GO:0043590">
    <property type="term" value="C:bacterial nucleoid"/>
    <property type="evidence" value="ECO:0007669"/>
    <property type="project" value="TreeGrafter"/>
</dbReference>
<dbReference type="Gene3D" id="6.10.140.1080">
    <property type="match status" value="1"/>
</dbReference>
<keyword evidence="5" id="KW-0067">ATP-binding</keyword>
<dbReference type="PANTHER" id="PTHR11059">
    <property type="entry name" value="DNA REPAIR PROTEIN RECN"/>
    <property type="match status" value="1"/>
</dbReference>
<gene>
    <name evidence="10" type="ORF">METZ01_LOCUS355790</name>
</gene>
<dbReference type="InterPro" id="IPR038729">
    <property type="entry name" value="Rad50/SbcC_AAA"/>
</dbReference>
<dbReference type="GO" id="GO:0006310">
    <property type="term" value="P:DNA recombination"/>
    <property type="evidence" value="ECO:0007669"/>
    <property type="project" value="InterPro"/>
</dbReference>
<keyword evidence="3" id="KW-0547">Nucleotide-binding</keyword>
<feature type="domain" description="Rad50/SbcC-type AAA" evidence="9">
    <location>
        <begin position="2"/>
        <end position="215"/>
    </location>
</feature>
<dbReference type="Pfam" id="PF13476">
    <property type="entry name" value="AAA_23"/>
    <property type="match status" value="1"/>
</dbReference>
<keyword evidence="8" id="KW-0175">Coiled coil</keyword>
<proteinExistence type="inferred from homology"/>
<evidence type="ECO:0000256" key="5">
    <source>
        <dbReference type="ARBA" id="ARBA00022840"/>
    </source>
</evidence>
<dbReference type="InterPro" id="IPR004604">
    <property type="entry name" value="DNA_recomb/repair_RecN"/>
</dbReference>
<accession>A0A382RZ33</accession>
<comment type="similarity">
    <text evidence="1">Belongs to the RecN family.</text>
</comment>
<keyword evidence="6" id="KW-0234">DNA repair</keyword>
<dbReference type="GO" id="GO:0009432">
    <property type="term" value="P:SOS response"/>
    <property type="evidence" value="ECO:0007669"/>
    <property type="project" value="TreeGrafter"/>
</dbReference>
<feature type="coiled-coil region" evidence="8">
    <location>
        <begin position="281"/>
        <end position="311"/>
    </location>
</feature>
<dbReference type="EMBL" id="UINC01125241">
    <property type="protein sequence ID" value="SVD02936.1"/>
    <property type="molecule type" value="Genomic_DNA"/>
</dbReference>
<evidence type="ECO:0000259" key="9">
    <source>
        <dbReference type="Pfam" id="PF13476"/>
    </source>
</evidence>
<evidence type="ECO:0000256" key="2">
    <source>
        <dbReference type="ARBA" id="ARBA00021315"/>
    </source>
</evidence>
<feature type="non-terminal residue" evidence="10">
    <location>
        <position position="1"/>
    </location>
</feature>
<name>A0A382RZ33_9ZZZZ</name>
<evidence type="ECO:0000256" key="6">
    <source>
        <dbReference type="ARBA" id="ARBA00023204"/>
    </source>
</evidence>
<evidence type="ECO:0000256" key="4">
    <source>
        <dbReference type="ARBA" id="ARBA00022763"/>
    </source>
</evidence>
<evidence type="ECO:0000256" key="7">
    <source>
        <dbReference type="ARBA" id="ARBA00033408"/>
    </source>
</evidence>
<keyword evidence="4" id="KW-0227">DNA damage</keyword>
<evidence type="ECO:0000256" key="8">
    <source>
        <dbReference type="SAM" id="Coils"/>
    </source>
</evidence>
<feature type="non-terminal residue" evidence="10">
    <location>
        <position position="316"/>
    </location>
</feature>
<dbReference type="GO" id="GO:0005524">
    <property type="term" value="F:ATP binding"/>
    <property type="evidence" value="ECO:0007669"/>
    <property type="project" value="UniProtKB-KW"/>
</dbReference>
<evidence type="ECO:0000256" key="3">
    <source>
        <dbReference type="ARBA" id="ARBA00022741"/>
    </source>
</evidence>
<dbReference type="SUPFAM" id="SSF52540">
    <property type="entry name" value="P-loop containing nucleoside triphosphate hydrolases"/>
    <property type="match status" value="1"/>
</dbReference>
<dbReference type="InterPro" id="IPR027417">
    <property type="entry name" value="P-loop_NTPase"/>
</dbReference>
<protein>
    <recommendedName>
        <fullName evidence="2">DNA repair protein RecN</fullName>
    </recommendedName>
    <alternativeName>
        <fullName evidence="7">Recombination protein N</fullName>
    </alternativeName>
</protein>
<dbReference type="AlphaFoldDB" id="A0A382RZ33"/>
<dbReference type="GO" id="GO:0016887">
    <property type="term" value="F:ATP hydrolysis activity"/>
    <property type="evidence" value="ECO:0007669"/>
    <property type="project" value="InterPro"/>
</dbReference>
<dbReference type="Gene3D" id="3.40.50.300">
    <property type="entry name" value="P-loop containing nucleotide triphosphate hydrolases"/>
    <property type="match status" value="1"/>
</dbReference>
<organism evidence="10">
    <name type="scientific">marine metagenome</name>
    <dbReference type="NCBI Taxonomy" id="408172"/>
    <lineage>
        <taxon>unclassified sequences</taxon>
        <taxon>metagenomes</taxon>
        <taxon>ecological metagenomes</taxon>
    </lineage>
</organism>
<dbReference type="PANTHER" id="PTHR11059:SF0">
    <property type="entry name" value="DNA REPAIR PROTEIN RECN"/>
    <property type="match status" value="1"/>
</dbReference>
<dbReference type="GO" id="GO:0006302">
    <property type="term" value="P:double-strand break repair"/>
    <property type="evidence" value="ECO:0007669"/>
    <property type="project" value="InterPro"/>
</dbReference>
<sequence length="316" mass="35663">NGLTVITGETGAGKSIILKSLGIALGGKPDKIDVRSGQDKAVVEAELIVDGQEKIFRRLIYKSGRARSFIDDEPIIEMDFRNSVLSLADFHGQHEQQYLMNVSTHIDFLDSFCNSEDLVKKIGDTFSELSKTIQDLNQAIELQTDAANRRELLQFQIKEIQSINPQTDEDIILGKEFKRLNHVEELVSTVQNLNQSLTEHDHSIYQQLASALNELNRLSKYDDSLKPYIESIDQASISIQDASAGMIQYVESFELDQDHLQKVEERLYAIESLKRKYGGSIASVQSFIQEAENEMNQLKGLDSKIADLELEKELLI</sequence>
<evidence type="ECO:0000256" key="1">
    <source>
        <dbReference type="ARBA" id="ARBA00009441"/>
    </source>
</evidence>
<reference evidence="10" key="1">
    <citation type="submission" date="2018-05" db="EMBL/GenBank/DDBJ databases">
        <authorList>
            <person name="Lanie J.A."/>
            <person name="Ng W.-L."/>
            <person name="Kazmierczak K.M."/>
            <person name="Andrzejewski T.M."/>
            <person name="Davidsen T.M."/>
            <person name="Wayne K.J."/>
            <person name="Tettelin H."/>
            <person name="Glass J.I."/>
            <person name="Rusch D."/>
            <person name="Podicherti R."/>
            <person name="Tsui H.-C.T."/>
            <person name="Winkler M.E."/>
        </authorList>
    </citation>
    <scope>NUCLEOTIDE SEQUENCE</scope>
</reference>
<evidence type="ECO:0000313" key="10">
    <source>
        <dbReference type="EMBL" id="SVD02936.1"/>
    </source>
</evidence>